<dbReference type="InterPro" id="IPR038573">
    <property type="entry name" value="BrnT_sf"/>
</dbReference>
<dbReference type="InterPro" id="IPR007460">
    <property type="entry name" value="BrnT_toxin"/>
</dbReference>
<accession>X1K6W9</accession>
<proteinExistence type="predicted"/>
<organism evidence="1">
    <name type="scientific">marine sediment metagenome</name>
    <dbReference type="NCBI Taxonomy" id="412755"/>
    <lineage>
        <taxon>unclassified sequences</taxon>
        <taxon>metagenomes</taxon>
        <taxon>ecological metagenomes</taxon>
    </lineage>
</organism>
<evidence type="ECO:0000313" key="1">
    <source>
        <dbReference type="EMBL" id="GAH77838.1"/>
    </source>
</evidence>
<dbReference type="Gene3D" id="3.10.450.530">
    <property type="entry name" value="Ribonuclease toxin, BrnT, of type II toxin-antitoxin system"/>
    <property type="match status" value="1"/>
</dbReference>
<evidence type="ECO:0008006" key="2">
    <source>
        <dbReference type="Google" id="ProtNLM"/>
    </source>
</evidence>
<name>X1K6W9_9ZZZZ</name>
<reference evidence="1" key="1">
    <citation type="journal article" date="2014" name="Front. Microbiol.">
        <title>High frequency of phylogenetically diverse reductive dehalogenase-homologous genes in deep subseafloor sedimentary metagenomes.</title>
        <authorList>
            <person name="Kawai M."/>
            <person name="Futagami T."/>
            <person name="Toyoda A."/>
            <person name="Takaki Y."/>
            <person name="Nishi S."/>
            <person name="Hori S."/>
            <person name="Arai W."/>
            <person name="Tsubouchi T."/>
            <person name="Morono Y."/>
            <person name="Uchiyama I."/>
            <person name="Ito T."/>
            <person name="Fujiyama A."/>
            <person name="Inagaki F."/>
            <person name="Takami H."/>
        </authorList>
    </citation>
    <scope>NUCLEOTIDE SEQUENCE</scope>
    <source>
        <strain evidence="1">Expedition CK06-06</strain>
    </source>
</reference>
<sequence length="96" mass="10977">MYKCAYNISVKFEWDSRKAISNLKKHGVDFADAVTVLEDEMAITIPDEHPHEERFITVGMDSLGCILVVIHAWRETGIRIISARKATAREIRQYIG</sequence>
<comment type="caution">
    <text evidence="1">The sequence shown here is derived from an EMBL/GenBank/DDBJ whole genome shotgun (WGS) entry which is preliminary data.</text>
</comment>
<dbReference type="Pfam" id="PF04365">
    <property type="entry name" value="BrnT_toxin"/>
    <property type="match status" value="1"/>
</dbReference>
<dbReference type="EMBL" id="BARU01044433">
    <property type="protein sequence ID" value="GAH77838.1"/>
    <property type="molecule type" value="Genomic_DNA"/>
</dbReference>
<protein>
    <recommendedName>
        <fullName evidence="2">BrnT family toxin</fullName>
    </recommendedName>
</protein>
<dbReference type="AlphaFoldDB" id="X1K6W9"/>
<gene>
    <name evidence="1" type="ORF">S03H2_67763</name>
</gene>